<feature type="binding site" evidence="6 7">
    <location>
        <position position="100"/>
    </location>
    <ligand>
        <name>S-adenosyl-L-methionine</name>
        <dbReference type="ChEBI" id="CHEBI:59789"/>
    </ligand>
</feature>
<dbReference type="GO" id="GO:0141102">
    <property type="term" value="F:tRNA (5-carboxymethylaminomethyluridine(34)-2'-O)-methyltransferase activity"/>
    <property type="evidence" value="ECO:0007669"/>
    <property type="project" value="RHEA"/>
</dbReference>
<feature type="binding site" evidence="6 7">
    <location>
        <position position="122"/>
    </location>
    <ligand>
        <name>S-adenosyl-L-methionine</name>
        <dbReference type="ChEBI" id="CHEBI:59789"/>
    </ligand>
</feature>
<keyword evidence="3 6" id="KW-0808">Transferase</keyword>
<evidence type="ECO:0000256" key="4">
    <source>
        <dbReference type="ARBA" id="ARBA00022691"/>
    </source>
</evidence>
<dbReference type="Pfam" id="PF00588">
    <property type="entry name" value="SpoU_methylase"/>
    <property type="match status" value="1"/>
</dbReference>
<name>A0A402DPR5_9CELL</name>
<dbReference type="PIRSF" id="PIRSF029256">
    <property type="entry name" value="SpoU_TrmH_prd"/>
    <property type="match status" value="1"/>
</dbReference>
<evidence type="ECO:0000259" key="8">
    <source>
        <dbReference type="Pfam" id="PF00588"/>
    </source>
</evidence>
<feature type="domain" description="tRNA/rRNA methyltransferase SpoU type" evidence="8">
    <location>
        <begin position="2"/>
        <end position="142"/>
    </location>
</feature>
<evidence type="ECO:0000313" key="9">
    <source>
        <dbReference type="EMBL" id="GCE76086.1"/>
    </source>
</evidence>
<dbReference type="PANTHER" id="PTHR42971:SF1">
    <property type="entry name" value="TRNA (CYTIDINE(34)-2'-O)-METHYLTRANSFERASE"/>
    <property type="match status" value="1"/>
</dbReference>
<evidence type="ECO:0000256" key="1">
    <source>
        <dbReference type="ARBA" id="ARBA00022490"/>
    </source>
</evidence>
<dbReference type="GO" id="GO:0003723">
    <property type="term" value="F:RNA binding"/>
    <property type="evidence" value="ECO:0007669"/>
    <property type="project" value="InterPro"/>
</dbReference>
<comment type="caution">
    <text evidence="6">Lacks conserved residue(s) required for the propagation of feature annotation.</text>
</comment>
<dbReference type="CDD" id="cd18094">
    <property type="entry name" value="SpoU-like_TrmL"/>
    <property type="match status" value="1"/>
</dbReference>
<comment type="function">
    <text evidence="6">Could methylate the ribose at the nucleotide 34 wobble position in tRNA.</text>
</comment>
<evidence type="ECO:0000256" key="6">
    <source>
        <dbReference type="HAMAP-Rule" id="MF_01885"/>
    </source>
</evidence>
<evidence type="ECO:0000256" key="5">
    <source>
        <dbReference type="ARBA" id="ARBA00022694"/>
    </source>
</evidence>
<organism evidence="9 10">
    <name type="scientific">Cellulomonas biazotea</name>
    <dbReference type="NCBI Taxonomy" id="1709"/>
    <lineage>
        <taxon>Bacteria</taxon>
        <taxon>Bacillati</taxon>
        <taxon>Actinomycetota</taxon>
        <taxon>Actinomycetes</taxon>
        <taxon>Micrococcales</taxon>
        <taxon>Cellulomonadaceae</taxon>
        <taxon>Cellulomonas</taxon>
    </lineage>
</organism>
<dbReference type="SUPFAM" id="SSF75217">
    <property type="entry name" value="alpha/beta knot"/>
    <property type="match status" value="1"/>
</dbReference>
<dbReference type="HAMAP" id="MF_01885">
    <property type="entry name" value="tRNA_methyltr_TrmL"/>
    <property type="match status" value="1"/>
</dbReference>
<feature type="binding site" evidence="6 7">
    <location>
        <position position="130"/>
    </location>
    <ligand>
        <name>S-adenosyl-L-methionine</name>
        <dbReference type="ChEBI" id="CHEBI:59789"/>
    </ligand>
</feature>
<dbReference type="InterPro" id="IPR016914">
    <property type="entry name" value="TrmL"/>
</dbReference>
<dbReference type="EC" id="2.1.1.207" evidence="6"/>
<proteinExistence type="inferred from homology"/>
<dbReference type="Proteomes" id="UP000289954">
    <property type="component" value="Unassembled WGS sequence"/>
</dbReference>
<dbReference type="AlphaFoldDB" id="A0A402DPR5"/>
<dbReference type="InterPro" id="IPR001537">
    <property type="entry name" value="SpoU_MeTrfase"/>
</dbReference>
<dbReference type="GO" id="GO:0141098">
    <property type="term" value="F:tRNA (cytidine(34)-2'-O)-methyltransferase activity"/>
    <property type="evidence" value="ECO:0007669"/>
    <property type="project" value="RHEA"/>
</dbReference>
<comment type="caution">
    <text evidence="9">The sequence shown here is derived from an EMBL/GenBank/DDBJ whole genome shotgun (WGS) entry which is preliminary data.</text>
</comment>
<keyword evidence="4 6" id="KW-0949">S-adenosyl-L-methionine</keyword>
<comment type="similarity">
    <text evidence="6">Belongs to the class IV-like SAM-binding methyltransferase superfamily. RNA methyltransferase TrmH family. TrmL subfamily.</text>
</comment>
<dbReference type="EMBL" id="BIMR01000069">
    <property type="protein sequence ID" value="GCE76086.1"/>
    <property type="molecule type" value="Genomic_DNA"/>
</dbReference>
<dbReference type="InterPro" id="IPR029026">
    <property type="entry name" value="tRNA_m1G_MTases_N"/>
</dbReference>
<dbReference type="InterPro" id="IPR029028">
    <property type="entry name" value="Alpha/beta_knot_MTases"/>
</dbReference>
<keyword evidence="2 6" id="KW-0489">Methyltransferase</keyword>
<gene>
    <name evidence="9" type="ORF">CBZ_11420</name>
</gene>
<evidence type="ECO:0000256" key="7">
    <source>
        <dbReference type="PIRSR" id="PIRSR029256-1"/>
    </source>
</evidence>
<reference evidence="9 10" key="1">
    <citation type="submission" date="2019-01" db="EMBL/GenBank/DDBJ databases">
        <title>Draft genome sequence of Cellulomonas takizawaensis strain TKZ-21.</title>
        <authorList>
            <person name="Yamamura H."/>
            <person name="Hayashi T."/>
            <person name="Hamada M."/>
            <person name="Serisawa Y."/>
            <person name="Matsuyama K."/>
            <person name="Nakagawa Y."/>
            <person name="Otoguro M."/>
            <person name="Yanagida F."/>
            <person name="Hayakawa M."/>
        </authorList>
    </citation>
    <scope>NUCLEOTIDE SEQUENCE [LARGE SCALE GENOMIC DNA]</scope>
    <source>
        <strain evidence="9 10">NBRC12680</strain>
    </source>
</reference>
<dbReference type="GO" id="GO:0042802">
    <property type="term" value="F:identical protein binding"/>
    <property type="evidence" value="ECO:0007669"/>
    <property type="project" value="UniProtKB-ARBA"/>
</dbReference>
<dbReference type="GO" id="GO:0005737">
    <property type="term" value="C:cytoplasm"/>
    <property type="evidence" value="ECO:0007669"/>
    <property type="project" value="UniProtKB-SubCell"/>
</dbReference>
<comment type="catalytic activity">
    <reaction evidence="6">
        <text>cytidine(34) in tRNA + S-adenosyl-L-methionine = 2'-O-methylcytidine(34) in tRNA + S-adenosyl-L-homocysteine + H(+)</text>
        <dbReference type="Rhea" id="RHEA:43084"/>
        <dbReference type="Rhea" id="RHEA-COMP:10331"/>
        <dbReference type="Rhea" id="RHEA-COMP:10332"/>
        <dbReference type="ChEBI" id="CHEBI:15378"/>
        <dbReference type="ChEBI" id="CHEBI:57856"/>
        <dbReference type="ChEBI" id="CHEBI:59789"/>
        <dbReference type="ChEBI" id="CHEBI:74495"/>
        <dbReference type="ChEBI" id="CHEBI:82748"/>
        <dbReference type="EC" id="2.1.1.207"/>
    </reaction>
</comment>
<evidence type="ECO:0000256" key="3">
    <source>
        <dbReference type="ARBA" id="ARBA00022679"/>
    </source>
</evidence>
<protein>
    <recommendedName>
        <fullName evidence="6">Putative tRNA (cytidine(34)-2'-O)-methyltransferase</fullName>
        <ecNumber evidence="6">2.1.1.207</ecNumber>
    </recommendedName>
    <alternativeName>
        <fullName evidence="6">tRNA (cytidine/uridine-2'-O-)-methyltransferase</fullName>
    </alternativeName>
</protein>
<dbReference type="FunFam" id="3.40.1280.10:FF:000002">
    <property type="entry name" value="Peptidylprolyl isomerase"/>
    <property type="match status" value="1"/>
</dbReference>
<comment type="subcellular location">
    <subcellularLocation>
        <location evidence="6">Cytoplasm</location>
    </subcellularLocation>
</comment>
<accession>A0A402DPR5</accession>
<keyword evidence="5 6" id="KW-0819">tRNA processing</keyword>
<dbReference type="RefSeq" id="WP_130780691.1">
    <property type="nucleotide sequence ID" value="NZ_BIMR01000069.1"/>
</dbReference>
<dbReference type="GO" id="GO:0002130">
    <property type="term" value="P:wobble position ribose methylation"/>
    <property type="evidence" value="ECO:0007669"/>
    <property type="project" value="TreeGrafter"/>
</dbReference>
<comment type="catalytic activity">
    <reaction evidence="6">
        <text>5-carboxymethylaminomethyluridine(34) in tRNA(Leu) + S-adenosyl-L-methionine = 5-carboxymethylaminomethyl-2'-O-methyluridine(34) in tRNA(Leu) + S-adenosyl-L-homocysteine + H(+)</text>
        <dbReference type="Rhea" id="RHEA:43088"/>
        <dbReference type="Rhea" id="RHEA-COMP:10333"/>
        <dbReference type="Rhea" id="RHEA-COMP:10334"/>
        <dbReference type="ChEBI" id="CHEBI:15378"/>
        <dbReference type="ChEBI" id="CHEBI:57856"/>
        <dbReference type="ChEBI" id="CHEBI:59789"/>
        <dbReference type="ChEBI" id="CHEBI:74508"/>
        <dbReference type="ChEBI" id="CHEBI:74511"/>
        <dbReference type="EC" id="2.1.1.207"/>
    </reaction>
</comment>
<keyword evidence="1 6" id="KW-0963">Cytoplasm</keyword>
<sequence>MLHVVFFEPRIPGNTGNAIRMAAGTGATLHLVEPLGFDLSEARLKRAGLDYHDLAHVVVHPSFDALLAALPDARVWAFTTQATTSFAEIAYRDGDALLFGPEPTGLPADVLDHPRVTQQVRIPMLPGRRSMNLSNAAAVATYEAWRQLGFPGGA</sequence>
<dbReference type="Gene3D" id="3.40.1280.10">
    <property type="match status" value="1"/>
</dbReference>
<dbReference type="PANTHER" id="PTHR42971">
    <property type="entry name" value="TRNA (CYTIDINE(34)-2'-O)-METHYLTRANSFERASE"/>
    <property type="match status" value="1"/>
</dbReference>
<dbReference type="OrthoDB" id="9789043at2"/>
<keyword evidence="10" id="KW-1185">Reference proteome</keyword>
<evidence type="ECO:0000256" key="2">
    <source>
        <dbReference type="ARBA" id="ARBA00022603"/>
    </source>
</evidence>
<evidence type="ECO:0000313" key="10">
    <source>
        <dbReference type="Proteomes" id="UP000289954"/>
    </source>
</evidence>